<reference evidence="1" key="1">
    <citation type="submission" date="2023-07" db="EMBL/GenBank/DDBJ databases">
        <title>Sorghum-associated microbial communities from plants grown in Nebraska, USA.</title>
        <authorList>
            <person name="Schachtman D."/>
        </authorList>
    </citation>
    <scope>NUCLEOTIDE SEQUENCE</scope>
    <source>
        <strain evidence="1">BE46</strain>
    </source>
</reference>
<keyword evidence="2" id="KW-1185">Reference proteome</keyword>
<organism evidence="1 2">
    <name type="scientific">Pseudomonas synxantha</name>
    <dbReference type="NCBI Taxonomy" id="47883"/>
    <lineage>
        <taxon>Bacteria</taxon>
        <taxon>Pseudomonadati</taxon>
        <taxon>Pseudomonadota</taxon>
        <taxon>Gammaproteobacteria</taxon>
        <taxon>Pseudomonadales</taxon>
        <taxon>Pseudomonadaceae</taxon>
        <taxon>Pseudomonas</taxon>
    </lineage>
</organism>
<dbReference type="Proteomes" id="UP001259420">
    <property type="component" value="Unassembled WGS sequence"/>
</dbReference>
<sequence length="228" mass="25037">MLASVKWHTQAGRHTADNRDAFAHAAQANASLYLIADGSSSHPRSGELAHDLLDDLTQGFGQLPTQELSAEQLASAFLQIITTRHQSLRSDFPLAACSYLLLCLLPNAAFTIHEGDCCLGVIEQDSEINWLSAVHCAPNWQGDLTPAQIARDSSRHSLTRCFSARRTSNPDINFWPARPNQHWLLASDGFWAGLCAQTQQIFLRDGHLPAPPTDDDISCLSVIPKPIF</sequence>
<comment type="caution">
    <text evidence="1">The sequence shown here is derived from an EMBL/GenBank/DDBJ whole genome shotgun (WGS) entry which is preliminary data.</text>
</comment>
<evidence type="ECO:0000313" key="1">
    <source>
        <dbReference type="EMBL" id="MDR6609035.1"/>
    </source>
</evidence>
<evidence type="ECO:0000313" key="2">
    <source>
        <dbReference type="Proteomes" id="UP001259420"/>
    </source>
</evidence>
<protein>
    <submittedName>
        <fullName evidence="1">Serine/threonine protein phosphatase PrpC</fullName>
    </submittedName>
</protein>
<proteinExistence type="predicted"/>
<accession>A0ACC6JRQ0</accession>
<name>A0ACC6JRQ0_9PSED</name>
<gene>
    <name evidence="1" type="ORF">J2X87_004132</name>
</gene>
<dbReference type="EMBL" id="JAVDSD010000009">
    <property type="protein sequence ID" value="MDR6609035.1"/>
    <property type="molecule type" value="Genomic_DNA"/>
</dbReference>